<evidence type="ECO:0000313" key="1">
    <source>
        <dbReference type="EMBL" id="NYI44726.1"/>
    </source>
</evidence>
<sequence>MSAPQPLTNLGPDSPGLRMFPPPADVFVEDQLWLADHLHPLVSVDLSLVDPALSGWTHLVSPIEPDEVVIGWRTAAVAARADPTGMLRENWLPFRMEGDRMRFLGDERYFALSYDADSAPMEPHDFDRLVAHRDEQQRSWAATRAWYDEHGTLVRLDESGAPAWGNTDPVPVLEQVGGIAGAGNWAFDEFPVEFTDDEEGAFPLSPAGRRFQLVAEVPGWHYRTAGADGILLFHEPVEQLALLTFDWT</sequence>
<dbReference type="EMBL" id="JACBZM010000001">
    <property type="protein sequence ID" value="NYI44726.1"/>
    <property type="molecule type" value="Genomic_DNA"/>
</dbReference>
<proteinExistence type="predicted"/>
<gene>
    <name evidence="1" type="ORF">BJ993_001806</name>
</gene>
<dbReference type="Proteomes" id="UP000562045">
    <property type="component" value="Unassembled WGS sequence"/>
</dbReference>
<dbReference type="RefSeq" id="WP_179648504.1">
    <property type="nucleotide sequence ID" value="NZ_JACBZM010000001.1"/>
</dbReference>
<name>A0A7Y9ZJR3_9ACTN</name>
<protein>
    <submittedName>
        <fullName evidence="1">Uncharacterized protein</fullName>
    </submittedName>
</protein>
<organism evidence="1 2">
    <name type="scientific">Nocardioides aromaticivorans</name>
    <dbReference type="NCBI Taxonomy" id="200618"/>
    <lineage>
        <taxon>Bacteria</taxon>
        <taxon>Bacillati</taxon>
        <taxon>Actinomycetota</taxon>
        <taxon>Actinomycetes</taxon>
        <taxon>Propionibacteriales</taxon>
        <taxon>Nocardioidaceae</taxon>
        <taxon>Nocardioides</taxon>
    </lineage>
</organism>
<reference evidence="1 2" key="1">
    <citation type="submission" date="2020-07" db="EMBL/GenBank/DDBJ databases">
        <title>Sequencing the genomes of 1000 actinobacteria strains.</title>
        <authorList>
            <person name="Klenk H.-P."/>
        </authorList>
    </citation>
    <scope>NUCLEOTIDE SEQUENCE [LARGE SCALE GENOMIC DNA]</scope>
    <source>
        <strain evidence="1 2">DSM 15131</strain>
    </source>
</reference>
<comment type="caution">
    <text evidence="1">The sequence shown here is derived from an EMBL/GenBank/DDBJ whole genome shotgun (WGS) entry which is preliminary data.</text>
</comment>
<accession>A0A7Y9ZJR3</accession>
<evidence type="ECO:0000313" key="2">
    <source>
        <dbReference type="Proteomes" id="UP000562045"/>
    </source>
</evidence>
<dbReference type="AlphaFoldDB" id="A0A7Y9ZJR3"/>